<dbReference type="InterPro" id="IPR024655">
    <property type="entry name" value="Asl1_glyco_hydro_catalytic"/>
</dbReference>
<dbReference type="OrthoDB" id="5985073at2759"/>
<organism evidence="3 4">
    <name type="scientific">Elsinoe ampelina</name>
    <dbReference type="NCBI Taxonomy" id="302913"/>
    <lineage>
        <taxon>Eukaryota</taxon>
        <taxon>Fungi</taxon>
        <taxon>Dikarya</taxon>
        <taxon>Ascomycota</taxon>
        <taxon>Pezizomycotina</taxon>
        <taxon>Dothideomycetes</taxon>
        <taxon>Dothideomycetidae</taxon>
        <taxon>Myriangiales</taxon>
        <taxon>Elsinoaceae</taxon>
        <taxon>Elsinoe</taxon>
    </lineage>
</organism>
<dbReference type="GO" id="GO:0071966">
    <property type="term" value="P:fungal-type cell wall polysaccharide metabolic process"/>
    <property type="evidence" value="ECO:0007669"/>
    <property type="project" value="TreeGrafter"/>
</dbReference>
<sequence>MIVPSLLPLAALFATTLAANPKRGLISDFNAASNVADAKKFTSPANSQLSWYYSFGQYPNQQMSTKYQFVMQQFGVNESPEADGNNFKNIKNLMSEVDKTRPAALLTFLEPVHYGVSVDAAVAAWKKYIIPIKKKYPRMPIGSPSVINGPDSLPWIRSFQQKCPQCKFDFLDVHYYWRYGEFKNEIKNWRKEFPKKPMWITDIGFQDYNADGSLTGMCAQGDTSCVPQIKAMVNWMDQTPWIKRYTFRGEFRRGTGEGRYGWDFLQKNGGFTALGKWYVGVGK</sequence>
<dbReference type="EMBL" id="ML992501">
    <property type="protein sequence ID" value="KAF2227306.1"/>
    <property type="molecule type" value="Genomic_DNA"/>
</dbReference>
<dbReference type="PANTHER" id="PTHR34154">
    <property type="entry name" value="ALKALI-SENSITIVE LINKAGE PROTEIN 1"/>
    <property type="match status" value="1"/>
</dbReference>
<name>A0A6A6GNI4_9PEZI</name>
<evidence type="ECO:0000313" key="3">
    <source>
        <dbReference type="EMBL" id="KAF2227306.1"/>
    </source>
</evidence>
<proteinExistence type="predicted"/>
<keyword evidence="4" id="KW-1185">Reference proteome</keyword>
<accession>A0A6A6GNI4</accession>
<gene>
    <name evidence="3" type="ORF">BDZ85DRAFT_314899</name>
</gene>
<evidence type="ECO:0000259" key="2">
    <source>
        <dbReference type="Pfam" id="PF11790"/>
    </source>
</evidence>
<dbReference type="AlphaFoldDB" id="A0A6A6GNI4"/>
<dbReference type="PANTHER" id="PTHR34154:SF3">
    <property type="entry name" value="ALKALI-SENSITIVE LINKAGE PROTEIN 1"/>
    <property type="match status" value="1"/>
</dbReference>
<evidence type="ECO:0000256" key="1">
    <source>
        <dbReference type="SAM" id="SignalP"/>
    </source>
</evidence>
<dbReference type="Pfam" id="PF11790">
    <property type="entry name" value="Glyco_hydro_cc"/>
    <property type="match status" value="1"/>
</dbReference>
<dbReference type="InterPro" id="IPR053183">
    <property type="entry name" value="ASL1"/>
</dbReference>
<dbReference type="Proteomes" id="UP000799538">
    <property type="component" value="Unassembled WGS sequence"/>
</dbReference>
<dbReference type="Gene3D" id="3.20.20.80">
    <property type="entry name" value="Glycosidases"/>
    <property type="match status" value="1"/>
</dbReference>
<protein>
    <recommendedName>
        <fullName evidence="2">Asl1-like glycosyl hydrolase catalytic domain-containing protein</fullName>
    </recommendedName>
</protein>
<feature type="domain" description="Asl1-like glycosyl hydrolase catalytic" evidence="2">
    <location>
        <begin position="34"/>
        <end position="278"/>
    </location>
</feature>
<feature type="chain" id="PRO_5025461183" description="Asl1-like glycosyl hydrolase catalytic domain-containing protein" evidence="1">
    <location>
        <begin position="19"/>
        <end position="283"/>
    </location>
</feature>
<dbReference type="SUPFAM" id="SSF51445">
    <property type="entry name" value="(Trans)glycosidases"/>
    <property type="match status" value="1"/>
</dbReference>
<dbReference type="GO" id="GO:0009277">
    <property type="term" value="C:fungal-type cell wall"/>
    <property type="evidence" value="ECO:0007669"/>
    <property type="project" value="TreeGrafter"/>
</dbReference>
<reference evidence="4" key="1">
    <citation type="journal article" date="2020" name="Stud. Mycol.">
        <title>101 Dothideomycetes genomes: A test case for predicting lifestyles and emergence of pathogens.</title>
        <authorList>
            <person name="Haridas S."/>
            <person name="Albert R."/>
            <person name="Binder M."/>
            <person name="Bloem J."/>
            <person name="LaButti K."/>
            <person name="Salamov A."/>
            <person name="Andreopoulos B."/>
            <person name="Baker S."/>
            <person name="Barry K."/>
            <person name="Bills G."/>
            <person name="Bluhm B."/>
            <person name="Cannon C."/>
            <person name="Castanera R."/>
            <person name="Culley D."/>
            <person name="Daum C."/>
            <person name="Ezra D."/>
            <person name="Gonzalez J."/>
            <person name="Henrissat B."/>
            <person name="Kuo A."/>
            <person name="Liang C."/>
            <person name="Lipzen A."/>
            <person name="Lutzoni F."/>
            <person name="Magnuson J."/>
            <person name="Mondo S."/>
            <person name="Nolan M."/>
            <person name="Ohm R."/>
            <person name="Pangilinan J."/>
            <person name="Park H.-J."/>
            <person name="Ramirez L."/>
            <person name="Alfaro M."/>
            <person name="Sun H."/>
            <person name="Tritt A."/>
            <person name="Yoshinaga Y."/>
            <person name="Zwiers L.-H."/>
            <person name="Turgeon B."/>
            <person name="Goodwin S."/>
            <person name="Spatafora J."/>
            <person name="Crous P."/>
            <person name="Grigoriev I."/>
        </authorList>
    </citation>
    <scope>NUCLEOTIDE SEQUENCE [LARGE SCALE GENOMIC DNA]</scope>
    <source>
        <strain evidence="4">CECT 20119</strain>
    </source>
</reference>
<dbReference type="InterPro" id="IPR017853">
    <property type="entry name" value="GH"/>
</dbReference>
<keyword evidence="1" id="KW-0732">Signal</keyword>
<evidence type="ECO:0000313" key="4">
    <source>
        <dbReference type="Proteomes" id="UP000799538"/>
    </source>
</evidence>
<feature type="signal peptide" evidence="1">
    <location>
        <begin position="1"/>
        <end position="18"/>
    </location>
</feature>